<proteinExistence type="predicted"/>
<reference evidence="2 3" key="1">
    <citation type="journal article" date="2018" name="Sci. Rep.">
        <title>Comparative genomics provides insights into the lifestyle and reveals functional heterogeneity of dark septate endophytic fungi.</title>
        <authorList>
            <person name="Knapp D.G."/>
            <person name="Nemeth J.B."/>
            <person name="Barry K."/>
            <person name="Hainaut M."/>
            <person name="Henrissat B."/>
            <person name="Johnson J."/>
            <person name="Kuo A."/>
            <person name="Lim J.H.P."/>
            <person name="Lipzen A."/>
            <person name="Nolan M."/>
            <person name="Ohm R.A."/>
            <person name="Tamas L."/>
            <person name="Grigoriev I.V."/>
            <person name="Spatafora J.W."/>
            <person name="Nagy L.G."/>
            <person name="Kovacs G.M."/>
        </authorList>
    </citation>
    <scope>NUCLEOTIDE SEQUENCE [LARGE SCALE GENOMIC DNA]</scope>
    <source>
        <strain evidence="2 3">DSE2036</strain>
    </source>
</reference>
<keyword evidence="3" id="KW-1185">Reference proteome</keyword>
<keyword evidence="1" id="KW-0732">Signal</keyword>
<sequence>MRFTIFTTGLVAAIMSETVYGASCVRSQAVWGIVGYAINAQGVDDVPKVCGDLWSNLRRFHDCIGVGVPSCEKRGNNELVWNFSNGSGCNMGMVESTWWEATQNRYGAIKCEIQY</sequence>
<evidence type="ECO:0000256" key="1">
    <source>
        <dbReference type="SAM" id="SignalP"/>
    </source>
</evidence>
<dbReference type="OrthoDB" id="4788795at2759"/>
<gene>
    <name evidence="2" type="ORF">DM02DRAFT_695445</name>
</gene>
<name>A0A2V1D655_9PLEO</name>
<dbReference type="EMBL" id="KZ805578">
    <property type="protein sequence ID" value="PVH93597.1"/>
    <property type="molecule type" value="Genomic_DNA"/>
</dbReference>
<accession>A0A2V1D655</accession>
<feature type="signal peptide" evidence="1">
    <location>
        <begin position="1"/>
        <end position="21"/>
    </location>
</feature>
<protein>
    <submittedName>
        <fullName evidence="2">Uncharacterized protein</fullName>
    </submittedName>
</protein>
<dbReference type="AlphaFoldDB" id="A0A2V1D655"/>
<dbReference type="Proteomes" id="UP000244855">
    <property type="component" value="Unassembled WGS sequence"/>
</dbReference>
<organism evidence="2 3">
    <name type="scientific">Periconia macrospinosa</name>
    <dbReference type="NCBI Taxonomy" id="97972"/>
    <lineage>
        <taxon>Eukaryota</taxon>
        <taxon>Fungi</taxon>
        <taxon>Dikarya</taxon>
        <taxon>Ascomycota</taxon>
        <taxon>Pezizomycotina</taxon>
        <taxon>Dothideomycetes</taxon>
        <taxon>Pleosporomycetidae</taxon>
        <taxon>Pleosporales</taxon>
        <taxon>Massarineae</taxon>
        <taxon>Periconiaceae</taxon>
        <taxon>Periconia</taxon>
    </lineage>
</organism>
<evidence type="ECO:0000313" key="2">
    <source>
        <dbReference type="EMBL" id="PVH93597.1"/>
    </source>
</evidence>
<feature type="chain" id="PRO_5015918165" evidence="1">
    <location>
        <begin position="22"/>
        <end position="115"/>
    </location>
</feature>
<evidence type="ECO:0000313" key="3">
    <source>
        <dbReference type="Proteomes" id="UP000244855"/>
    </source>
</evidence>